<reference evidence="2 3" key="1">
    <citation type="submission" date="2016-10" db="EMBL/GenBank/DDBJ databases">
        <authorList>
            <person name="Varghese N."/>
            <person name="Submissions S."/>
        </authorList>
    </citation>
    <scope>NUCLEOTIDE SEQUENCE [LARGE SCALE GENOMIC DNA]</scope>
    <source>
        <strain evidence="2 3">MAR_2009_60</strain>
    </source>
</reference>
<protein>
    <submittedName>
        <fullName evidence="2">5-methylcytosine-specific restriction enzyme B</fullName>
    </submittedName>
</protein>
<gene>
    <name evidence="2" type="ORF">SAMN05192545_1651</name>
</gene>
<organism evidence="2 3">
    <name type="scientific">Maribacter dokdonensis</name>
    <dbReference type="NCBI Taxonomy" id="320912"/>
    <lineage>
        <taxon>Bacteria</taxon>
        <taxon>Pseudomonadati</taxon>
        <taxon>Bacteroidota</taxon>
        <taxon>Flavobacteriia</taxon>
        <taxon>Flavobacteriales</taxon>
        <taxon>Flavobacteriaceae</taxon>
        <taxon>Maribacter</taxon>
    </lineage>
</organism>
<dbReference type="InterPro" id="IPR011704">
    <property type="entry name" value="ATPase_dyneun-rel_AAA"/>
</dbReference>
<dbReference type="RefSeq" id="WP_197678603.1">
    <property type="nucleotide sequence ID" value="NZ_LT629754.1"/>
</dbReference>
<dbReference type="InterPro" id="IPR003593">
    <property type="entry name" value="AAA+_ATPase"/>
</dbReference>
<evidence type="ECO:0000259" key="1">
    <source>
        <dbReference type="SMART" id="SM00382"/>
    </source>
</evidence>
<dbReference type="Proteomes" id="UP000199574">
    <property type="component" value="Chromosome I"/>
</dbReference>
<evidence type="ECO:0000313" key="2">
    <source>
        <dbReference type="EMBL" id="SDS57929.1"/>
    </source>
</evidence>
<dbReference type="InterPro" id="IPR003959">
    <property type="entry name" value="ATPase_AAA_core"/>
</dbReference>
<feature type="domain" description="AAA+ ATPase" evidence="1">
    <location>
        <begin position="141"/>
        <end position="541"/>
    </location>
</feature>
<accession>A0ABY0UF38</accession>
<dbReference type="Pfam" id="PF07728">
    <property type="entry name" value="AAA_5"/>
    <property type="match status" value="1"/>
</dbReference>
<dbReference type="SMART" id="SM00382">
    <property type="entry name" value="AAA"/>
    <property type="match status" value="1"/>
</dbReference>
<dbReference type="InterPro" id="IPR027417">
    <property type="entry name" value="P-loop_NTPase"/>
</dbReference>
<dbReference type="InterPro" id="IPR052934">
    <property type="entry name" value="Methyl-DNA_Rec/Restrict_Enz"/>
</dbReference>
<evidence type="ECO:0000313" key="3">
    <source>
        <dbReference type="Proteomes" id="UP000199574"/>
    </source>
</evidence>
<dbReference type="Gene3D" id="3.40.50.300">
    <property type="entry name" value="P-loop containing nucleotide triphosphate hydrolases"/>
    <property type="match status" value="2"/>
</dbReference>
<dbReference type="PANTHER" id="PTHR37291">
    <property type="entry name" value="5-METHYLCYTOSINE-SPECIFIC RESTRICTION ENZYME B"/>
    <property type="match status" value="1"/>
</dbReference>
<dbReference type="PANTHER" id="PTHR37291:SF1">
    <property type="entry name" value="TYPE IV METHYL-DIRECTED RESTRICTION ENZYME ECOKMCRB SUBUNIT"/>
    <property type="match status" value="1"/>
</dbReference>
<name>A0ABY0UF38_9FLAO</name>
<proteinExistence type="predicted"/>
<keyword evidence="3" id="KW-1185">Reference proteome</keyword>
<dbReference type="Pfam" id="PF00004">
    <property type="entry name" value="AAA"/>
    <property type="match status" value="1"/>
</dbReference>
<dbReference type="EMBL" id="LT629754">
    <property type="protein sequence ID" value="SDS57929.1"/>
    <property type="molecule type" value="Genomic_DNA"/>
</dbReference>
<dbReference type="GeneID" id="90592028"/>
<dbReference type="SUPFAM" id="SSF52540">
    <property type="entry name" value="P-loop containing nucleoside triphosphate hydrolases"/>
    <property type="match status" value="1"/>
</dbReference>
<sequence>MEKNTNYWVVGSFHGGEDITNRFLKESIWFDGYGENNDYRYLETLKLINIGDILVMKSSATKGKGNSITFTKVKGIGQVLYKIADHKFEMKWFKNEAFPLDFNHVSYRKTIESLREDSISFYVNNLMNEIENESIIKVLEYKKQIILQGPPGTGKTYTAEAIAKQFTEVETVSNPSELLDEFYKNFNAQDSEIIKSREERQDLRERFLASFSKESLKTLTLENYCIGTGGRDNFCWWIERGLKRLGYYFPGSSLSYRLYWSKSKDEYVKSGFAKDITEDNKAMKLVATALYNLVQSKNYNEANKYFGESFILKILNTYYPNEYAPVNAINYIKNALILFGVEITNLDFVQLNQRLLALHNQKNIEFKKEVKPHEFMRFLVENFNLKEGIKLSNNQIVVKGAYEIVQFHPAYSYEDFVRGIVAEVEAKQPTFTVKNKILAEFAERATDNPKAKFVLIIDEINRANLPAVLGELIYALEYRGKPVNTLYEYEGEREIKLPNNLYIIGTMNTADRSVGHIDYAIRRRFSFIDLLPNEIHVPDFGKGKFQEVENLFSEGILSSDFKKEDVQIGHSYFMANNEDELDIKIKYEVVPILKEYVKDGVLSEKAIPEIEKL</sequence>